<dbReference type="EMBL" id="RWGY01000029">
    <property type="protein sequence ID" value="TVU19447.1"/>
    <property type="molecule type" value="Genomic_DNA"/>
</dbReference>
<dbReference type="AlphaFoldDB" id="A0A5J9U807"/>
<evidence type="ECO:0000313" key="1">
    <source>
        <dbReference type="EMBL" id="TVU19447.1"/>
    </source>
</evidence>
<name>A0A5J9U807_9POAL</name>
<feature type="non-terminal residue" evidence="1">
    <location>
        <position position="1"/>
    </location>
</feature>
<accession>A0A5J9U807</accession>
<keyword evidence="2" id="KW-1185">Reference proteome</keyword>
<gene>
    <name evidence="1" type="ORF">EJB05_35597</name>
</gene>
<protein>
    <submittedName>
        <fullName evidence="1">Uncharacterized protein</fullName>
    </submittedName>
</protein>
<dbReference type="Gramene" id="TVU19447">
    <property type="protein sequence ID" value="TVU19447"/>
    <property type="gene ID" value="EJB05_35597"/>
</dbReference>
<evidence type="ECO:0000313" key="2">
    <source>
        <dbReference type="Proteomes" id="UP000324897"/>
    </source>
</evidence>
<proteinExistence type="predicted"/>
<dbReference type="Proteomes" id="UP000324897">
    <property type="component" value="Chromosome 7"/>
</dbReference>
<comment type="caution">
    <text evidence="1">The sequence shown here is derived from an EMBL/GenBank/DDBJ whole genome shotgun (WGS) entry which is preliminary data.</text>
</comment>
<sequence length="190" mass="20488">MKAKLKTTEVVLFYPAANLRSRAPCAVVSREGELRVVAFFPHAAPRVLGRARVPPRPGSPLGRTSAPRAALKNRIAVQHHLPHARAPRRCPALATAVAPPSPPSASSALLSCTRKSRHVAASCTRELRIAVPSTSFAPPIRTPWPSCVSNIHVTVKFSQHPTIAGVKLFPSAVVCNHDVNLRTAMLDLFR</sequence>
<reference evidence="1 2" key="1">
    <citation type="journal article" date="2019" name="Sci. Rep.">
        <title>A high-quality genome of Eragrostis curvula grass provides insights into Poaceae evolution and supports new strategies to enhance forage quality.</title>
        <authorList>
            <person name="Carballo J."/>
            <person name="Santos B.A.C.M."/>
            <person name="Zappacosta D."/>
            <person name="Garbus I."/>
            <person name="Selva J.P."/>
            <person name="Gallo C.A."/>
            <person name="Diaz A."/>
            <person name="Albertini E."/>
            <person name="Caccamo M."/>
            <person name="Echenique V."/>
        </authorList>
    </citation>
    <scope>NUCLEOTIDE SEQUENCE [LARGE SCALE GENOMIC DNA]</scope>
    <source>
        <strain evidence="2">cv. Victoria</strain>
        <tissue evidence="1">Leaf</tissue>
    </source>
</reference>
<organism evidence="1 2">
    <name type="scientific">Eragrostis curvula</name>
    <name type="common">weeping love grass</name>
    <dbReference type="NCBI Taxonomy" id="38414"/>
    <lineage>
        <taxon>Eukaryota</taxon>
        <taxon>Viridiplantae</taxon>
        <taxon>Streptophyta</taxon>
        <taxon>Embryophyta</taxon>
        <taxon>Tracheophyta</taxon>
        <taxon>Spermatophyta</taxon>
        <taxon>Magnoliopsida</taxon>
        <taxon>Liliopsida</taxon>
        <taxon>Poales</taxon>
        <taxon>Poaceae</taxon>
        <taxon>PACMAD clade</taxon>
        <taxon>Chloridoideae</taxon>
        <taxon>Eragrostideae</taxon>
        <taxon>Eragrostidinae</taxon>
        <taxon>Eragrostis</taxon>
    </lineage>
</organism>